<proteinExistence type="predicted"/>
<keyword evidence="2" id="KW-1185">Reference proteome</keyword>
<accession>A0A1V6NR36</accession>
<evidence type="ECO:0000313" key="1">
    <source>
        <dbReference type="EMBL" id="OQD67181.1"/>
    </source>
</evidence>
<protein>
    <submittedName>
        <fullName evidence="1">Uncharacterized protein</fullName>
    </submittedName>
</protein>
<dbReference type="Proteomes" id="UP000191672">
    <property type="component" value="Unassembled WGS sequence"/>
</dbReference>
<dbReference type="AlphaFoldDB" id="A0A1V6NR36"/>
<gene>
    <name evidence="1" type="ORF">PENANT_c333G04880</name>
</gene>
<name>A0A1V6NR36_9EURO</name>
<feature type="non-terminal residue" evidence="1">
    <location>
        <position position="65"/>
    </location>
</feature>
<comment type="caution">
    <text evidence="1">The sequence shown here is derived from an EMBL/GenBank/DDBJ whole genome shotgun (WGS) entry which is preliminary data.</text>
</comment>
<reference evidence="2" key="1">
    <citation type="journal article" date="2017" name="Nat. Microbiol.">
        <title>Global analysis of biosynthetic gene clusters reveals vast potential of secondary metabolite production in Penicillium species.</title>
        <authorList>
            <person name="Nielsen J.C."/>
            <person name="Grijseels S."/>
            <person name="Prigent S."/>
            <person name="Ji B."/>
            <person name="Dainat J."/>
            <person name="Nielsen K.F."/>
            <person name="Frisvad J.C."/>
            <person name="Workman M."/>
            <person name="Nielsen J."/>
        </authorList>
    </citation>
    <scope>NUCLEOTIDE SEQUENCE [LARGE SCALE GENOMIC DNA]</scope>
    <source>
        <strain evidence="2">IBT 31811</strain>
    </source>
</reference>
<dbReference type="EMBL" id="MDYN01000333">
    <property type="protein sequence ID" value="OQD67181.1"/>
    <property type="molecule type" value="Genomic_DNA"/>
</dbReference>
<evidence type="ECO:0000313" key="2">
    <source>
        <dbReference type="Proteomes" id="UP000191672"/>
    </source>
</evidence>
<sequence length="65" mass="7590">MRRHASDEVQTDPFRWSGWHWHGLQKPVWLMPPSQVPLTGYAFLDVRTDEAFHIVLVETLADGFL</sequence>
<organism evidence="1 2">
    <name type="scientific">Penicillium antarcticum</name>
    <dbReference type="NCBI Taxonomy" id="416450"/>
    <lineage>
        <taxon>Eukaryota</taxon>
        <taxon>Fungi</taxon>
        <taxon>Dikarya</taxon>
        <taxon>Ascomycota</taxon>
        <taxon>Pezizomycotina</taxon>
        <taxon>Eurotiomycetes</taxon>
        <taxon>Eurotiomycetidae</taxon>
        <taxon>Eurotiales</taxon>
        <taxon>Aspergillaceae</taxon>
        <taxon>Penicillium</taxon>
    </lineage>
</organism>